<dbReference type="PANTHER" id="PTHR11803">
    <property type="entry name" value="2-IMINOBUTANOATE/2-IMINOPROPANOATE DEAMINASE RIDA"/>
    <property type="match status" value="1"/>
</dbReference>
<keyword evidence="2" id="KW-0378">Hydrolase</keyword>
<dbReference type="GO" id="GO:0005829">
    <property type="term" value="C:cytosol"/>
    <property type="evidence" value="ECO:0007669"/>
    <property type="project" value="TreeGrafter"/>
</dbReference>
<evidence type="ECO:0000313" key="3">
    <source>
        <dbReference type="Proteomes" id="UP001138686"/>
    </source>
</evidence>
<comment type="caution">
    <text evidence="2">The sequence shown here is derived from an EMBL/GenBank/DDBJ whole genome shotgun (WGS) entry which is preliminary data.</text>
</comment>
<evidence type="ECO:0000313" key="2">
    <source>
        <dbReference type="EMBL" id="MBW2938677.1"/>
    </source>
</evidence>
<dbReference type="Proteomes" id="UP001138686">
    <property type="component" value="Unassembled WGS sequence"/>
</dbReference>
<name>A0A9X1FQK7_9FLAO</name>
<dbReference type="AlphaFoldDB" id="A0A9X1FQK7"/>
<organism evidence="2 3">
    <name type="scientific">Halomarinibacterium sedimenti</name>
    <dbReference type="NCBI Taxonomy" id="2857106"/>
    <lineage>
        <taxon>Bacteria</taxon>
        <taxon>Pseudomonadati</taxon>
        <taxon>Bacteroidota</taxon>
        <taxon>Flavobacteriia</taxon>
        <taxon>Flavobacteriales</taxon>
        <taxon>Flavobacteriaceae</taxon>
        <taxon>Halomarinibacterium</taxon>
    </lineage>
</organism>
<gene>
    <name evidence="2" type="ORF">KXJ69_11200</name>
</gene>
<accession>A0A9X1FQK7</accession>
<evidence type="ECO:0000256" key="1">
    <source>
        <dbReference type="ARBA" id="ARBA00010552"/>
    </source>
</evidence>
<dbReference type="EMBL" id="JAHWDP010000005">
    <property type="protein sequence ID" value="MBW2938677.1"/>
    <property type="molecule type" value="Genomic_DNA"/>
</dbReference>
<dbReference type="FunFam" id="3.30.1330.40:FF:000001">
    <property type="entry name" value="L-PSP family endoribonuclease"/>
    <property type="match status" value="1"/>
</dbReference>
<dbReference type="NCBIfam" id="TIGR00004">
    <property type="entry name" value="Rid family detoxifying hydrolase"/>
    <property type="match status" value="1"/>
</dbReference>
<dbReference type="CDD" id="cd00448">
    <property type="entry name" value="YjgF_YER057c_UK114_family"/>
    <property type="match status" value="1"/>
</dbReference>
<dbReference type="InterPro" id="IPR006175">
    <property type="entry name" value="YjgF/YER057c/UK114"/>
</dbReference>
<keyword evidence="3" id="KW-1185">Reference proteome</keyword>
<dbReference type="InterPro" id="IPR006056">
    <property type="entry name" value="RidA"/>
</dbReference>
<proteinExistence type="inferred from homology"/>
<dbReference type="PANTHER" id="PTHR11803:SF39">
    <property type="entry name" value="2-IMINOBUTANOATE_2-IMINOPROPANOATE DEAMINASE"/>
    <property type="match status" value="1"/>
</dbReference>
<dbReference type="PROSITE" id="PS51257">
    <property type="entry name" value="PROKAR_LIPOPROTEIN"/>
    <property type="match status" value="1"/>
</dbReference>
<dbReference type="GO" id="GO:0019239">
    <property type="term" value="F:deaminase activity"/>
    <property type="evidence" value="ECO:0007669"/>
    <property type="project" value="TreeGrafter"/>
</dbReference>
<sequence length="160" mass="18034">MKFIRVILGIGIFSFLFSCSESKNEIKSSKDTNSFEVPIFHKSHEPKKQDVPFSDAVQIGNTFYLSGQIGMNHDTRELVTGGFEAETLQTIENIKDVLSVHELRLTDVVKVTVILENMEDFLVFNKIYETYFPQKPARTTFAAKALAKGAKIEIEVVAVK</sequence>
<dbReference type="Pfam" id="PF01042">
    <property type="entry name" value="Ribonuc_L-PSP"/>
    <property type="match status" value="1"/>
</dbReference>
<dbReference type="RefSeq" id="WP_219053208.1">
    <property type="nucleotide sequence ID" value="NZ_JAHWDP010000005.1"/>
</dbReference>
<reference evidence="2" key="1">
    <citation type="submission" date="2021-07" db="EMBL/GenBank/DDBJ databases">
        <title>Aureisphaera sp. CAU 1614 isolated from sea sediment.</title>
        <authorList>
            <person name="Kim W."/>
        </authorList>
    </citation>
    <scope>NUCLEOTIDE SEQUENCE</scope>
    <source>
        <strain evidence="2">CAU 1614</strain>
    </source>
</reference>
<protein>
    <submittedName>
        <fullName evidence="2">Rid family detoxifying hydrolase</fullName>
    </submittedName>
</protein>
<comment type="similarity">
    <text evidence="1">Belongs to the RutC family.</text>
</comment>